<evidence type="ECO:0000313" key="1">
    <source>
        <dbReference type="EMBL" id="RXE58909.1"/>
    </source>
</evidence>
<dbReference type="Gene3D" id="3.60.15.10">
    <property type="entry name" value="Ribonuclease Z/Hydroxyacylglutathione hydrolase-like"/>
    <property type="match status" value="1"/>
</dbReference>
<reference evidence="2" key="1">
    <citation type="submission" date="2018-11" db="EMBL/GenBank/DDBJ databases">
        <title>Genome sequencing of a novel mesophilic and cellulolytic organism within the genus Hungateiclostridium.</title>
        <authorList>
            <person name="Rettenmaier R."/>
            <person name="Liebl W."/>
            <person name="Zverlov V."/>
        </authorList>
    </citation>
    <scope>NUCLEOTIDE SEQUENCE [LARGE SCALE GENOMIC DNA]</scope>
    <source>
        <strain evidence="2">N2K1</strain>
    </source>
</reference>
<comment type="caution">
    <text evidence="1">The sequence shown here is derived from an EMBL/GenBank/DDBJ whole genome shotgun (WGS) entry which is preliminary data.</text>
</comment>
<dbReference type="SUPFAM" id="SSF56281">
    <property type="entry name" value="Metallo-hydrolase/oxidoreductase"/>
    <property type="match status" value="1"/>
</dbReference>
<dbReference type="OrthoDB" id="9789133at2"/>
<dbReference type="GO" id="GO:0016787">
    <property type="term" value="F:hydrolase activity"/>
    <property type="evidence" value="ECO:0007669"/>
    <property type="project" value="UniProtKB-KW"/>
</dbReference>
<evidence type="ECO:0000313" key="2">
    <source>
        <dbReference type="Proteomes" id="UP000289166"/>
    </source>
</evidence>
<accession>A0A4V1K235</accession>
<sequence>MKIKWLGHACFLLTSEKGTRVVTDPFDETVGYKVEEIEAEIVSTSHDHYDHNNIGMVVGNAKHVMGAGKINIDGIDITGVESFHDECEGAKRGKNDIFKFTIDGISVCHLGDLGQTLNNDQLRQIGNVDVLMIPVGGVYTIDYKGAIEVMNLIKPSITIPIHYKTPALTFEIDGVEPFLSATGGKHISKQEIELKKDEIGNWPKVIALDYE</sequence>
<protein>
    <submittedName>
        <fullName evidence="1">MBL fold metallo-hydrolase</fullName>
    </submittedName>
</protein>
<name>A0A4V1K235_9FIRM</name>
<dbReference type="Proteomes" id="UP000289166">
    <property type="component" value="Unassembled WGS sequence"/>
</dbReference>
<keyword evidence="2" id="KW-1185">Reference proteome</keyword>
<keyword evidence="1" id="KW-0378">Hydrolase</keyword>
<dbReference type="AlphaFoldDB" id="A0A4V1K235"/>
<dbReference type="RefSeq" id="WP_069194926.1">
    <property type="nucleotide sequence ID" value="NZ_RLII01000011.1"/>
</dbReference>
<gene>
    <name evidence="1" type="ORF">EFD62_09725</name>
</gene>
<dbReference type="Pfam" id="PF13483">
    <property type="entry name" value="Lactamase_B_3"/>
    <property type="match status" value="1"/>
</dbReference>
<organism evidence="1 2">
    <name type="scientific">Acetivibrio mesophilus</name>
    <dbReference type="NCBI Taxonomy" id="2487273"/>
    <lineage>
        <taxon>Bacteria</taxon>
        <taxon>Bacillati</taxon>
        <taxon>Bacillota</taxon>
        <taxon>Clostridia</taxon>
        <taxon>Eubacteriales</taxon>
        <taxon>Oscillospiraceae</taxon>
        <taxon>Acetivibrio</taxon>
    </lineage>
</organism>
<dbReference type="PANTHER" id="PTHR42967:SF1">
    <property type="entry name" value="MBL FOLD METALLO-HYDROLASE"/>
    <property type="match status" value="1"/>
</dbReference>
<dbReference type="InterPro" id="IPR036866">
    <property type="entry name" value="RibonucZ/Hydroxyglut_hydro"/>
</dbReference>
<proteinExistence type="predicted"/>
<dbReference type="PANTHER" id="PTHR42967">
    <property type="entry name" value="METAL DEPENDENT HYDROLASE"/>
    <property type="match status" value="1"/>
</dbReference>
<dbReference type="EMBL" id="RLII01000011">
    <property type="protein sequence ID" value="RXE58909.1"/>
    <property type="molecule type" value="Genomic_DNA"/>
</dbReference>